<dbReference type="EMBL" id="QJNU01000396">
    <property type="protein sequence ID" value="RYP00176.1"/>
    <property type="molecule type" value="Genomic_DNA"/>
</dbReference>
<dbReference type="PANTHER" id="PTHR38116:SF1">
    <property type="entry name" value="BZIP DOMAIN-CONTAINING PROTEIN"/>
    <property type="match status" value="1"/>
</dbReference>
<comment type="caution">
    <text evidence="2">The sequence shown here is derived from an EMBL/GenBank/DDBJ whole genome shotgun (WGS) entry which is preliminary data.</text>
</comment>
<feature type="compositionally biased region" description="Polar residues" evidence="1">
    <location>
        <begin position="90"/>
        <end position="107"/>
    </location>
</feature>
<name>A0A4Q4T819_9PEZI</name>
<sequence length="451" mass="50542">MSIRPLHRAHPSASIGQTIVPPHLIPLQLMPQQADAGPGSDWTGISDPKARKRIQDRIHQRNSRKGQRKKARTGLSSGSVEGSCHAPAFSATTQRSPHGSFSEHQPTTSLSAGNVVCMARQSRPLDLSSFTACEPESERTEWFILQFTTNAHRDFLYGSPRVDMLLNLVQFNTTRALVMNARAIGITHELMAPGSRSQFAPEGVNVATHNSLPSSLKPTLLQLTVNHHPWIDILPFPEIRDNLLRHDENSYDKKELCRDLRGFQAVADGYGGMIAWGDPWDSRGWEVTEAFAFKWPWVVKDCHELLESTNYWRAINFPNLGSCRGLESFICLLEFELAHNINSAFFAQFKNPALGQLNAPAWHGTWMSLAPPPISETRPYGLTAMRQLRIWVESPAFQGVMPISGWPQRRPPRCPCSALSSPGPPAAWFIERIENDPDFANLLNHILEDRK</sequence>
<evidence type="ECO:0008006" key="4">
    <source>
        <dbReference type="Google" id="ProtNLM"/>
    </source>
</evidence>
<reference evidence="2 3" key="1">
    <citation type="submission" date="2018-06" db="EMBL/GenBank/DDBJ databases">
        <title>Complete Genomes of Monosporascus.</title>
        <authorList>
            <person name="Robinson A.J."/>
            <person name="Natvig D.O."/>
        </authorList>
    </citation>
    <scope>NUCLEOTIDE SEQUENCE [LARGE SCALE GENOMIC DNA]</scope>
    <source>
        <strain evidence="2 3">CBS 110550</strain>
    </source>
</reference>
<proteinExistence type="predicted"/>
<dbReference type="STRING" id="155417.A0A4Q4T819"/>
<dbReference type="PANTHER" id="PTHR38116">
    <property type="entry name" value="CHROMOSOME 7, WHOLE GENOME SHOTGUN SEQUENCE"/>
    <property type="match status" value="1"/>
</dbReference>
<dbReference type="AlphaFoldDB" id="A0A4Q4T819"/>
<gene>
    <name evidence="2" type="ORF">DL764_006607</name>
</gene>
<protein>
    <recommendedName>
        <fullName evidence="4">BZIP domain-containing protein</fullName>
    </recommendedName>
</protein>
<evidence type="ECO:0000313" key="3">
    <source>
        <dbReference type="Proteomes" id="UP000293360"/>
    </source>
</evidence>
<dbReference type="InterPro" id="IPR021833">
    <property type="entry name" value="DUF3425"/>
</dbReference>
<accession>A0A4Q4T819</accession>
<organism evidence="2 3">
    <name type="scientific">Monosporascus ibericus</name>
    <dbReference type="NCBI Taxonomy" id="155417"/>
    <lineage>
        <taxon>Eukaryota</taxon>
        <taxon>Fungi</taxon>
        <taxon>Dikarya</taxon>
        <taxon>Ascomycota</taxon>
        <taxon>Pezizomycotina</taxon>
        <taxon>Sordariomycetes</taxon>
        <taxon>Xylariomycetidae</taxon>
        <taxon>Xylariales</taxon>
        <taxon>Xylariales incertae sedis</taxon>
        <taxon>Monosporascus</taxon>
    </lineage>
</organism>
<feature type="compositionally biased region" description="Basic residues" evidence="1">
    <location>
        <begin position="60"/>
        <end position="72"/>
    </location>
</feature>
<dbReference type="OrthoDB" id="2245989at2759"/>
<evidence type="ECO:0000313" key="2">
    <source>
        <dbReference type="EMBL" id="RYP00176.1"/>
    </source>
</evidence>
<dbReference type="Proteomes" id="UP000293360">
    <property type="component" value="Unassembled WGS sequence"/>
</dbReference>
<dbReference type="Pfam" id="PF11905">
    <property type="entry name" value="DUF3425"/>
    <property type="match status" value="1"/>
</dbReference>
<keyword evidence="3" id="KW-1185">Reference proteome</keyword>
<evidence type="ECO:0000256" key="1">
    <source>
        <dbReference type="SAM" id="MobiDB-lite"/>
    </source>
</evidence>
<feature type="region of interest" description="Disordered" evidence="1">
    <location>
        <begin position="32"/>
        <end position="107"/>
    </location>
</feature>
<dbReference type="CDD" id="cd14688">
    <property type="entry name" value="bZIP_YAP"/>
    <property type="match status" value="1"/>
</dbReference>